<gene>
    <name evidence="2" type="ORF">AAND1436_LOCUS43596</name>
</gene>
<protein>
    <recommendedName>
        <fullName evidence="3">KIF-binding protein</fullName>
    </recommendedName>
</protein>
<dbReference type="AlphaFoldDB" id="A0A7S2ISE5"/>
<reference evidence="2" key="1">
    <citation type="submission" date="2021-01" db="EMBL/GenBank/DDBJ databases">
        <authorList>
            <person name="Corre E."/>
            <person name="Pelletier E."/>
            <person name="Niang G."/>
            <person name="Scheremetjew M."/>
            <person name="Finn R."/>
            <person name="Kale V."/>
            <person name="Holt S."/>
            <person name="Cochrane G."/>
            <person name="Meng A."/>
            <person name="Brown T."/>
            <person name="Cohen L."/>
        </authorList>
    </citation>
    <scope>NUCLEOTIDE SEQUENCE</scope>
    <source>
        <strain evidence="2">CCMP2222</strain>
    </source>
</reference>
<name>A0A7S2ISE5_9DINO</name>
<evidence type="ECO:0000313" key="2">
    <source>
        <dbReference type="EMBL" id="CAD9527759.1"/>
    </source>
</evidence>
<proteinExistence type="predicted"/>
<dbReference type="EMBL" id="HBGQ01091444">
    <property type="protein sequence ID" value="CAD9527759.1"/>
    <property type="molecule type" value="Transcribed_RNA"/>
</dbReference>
<evidence type="ECO:0000256" key="1">
    <source>
        <dbReference type="SAM" id="MobiDB-lite"/>
    </source>
</evidence>
<sequence length="225" mass="24363">MSIAKILLKLARTEQDEATRERMEQEAVERERENVALFEVTCGEDSPLTASALKGLGEALLRCRQIPEAIESFAKSYRFEAQKDAFDLLAVMEVHNSLFGAHMAAMRTGGELDRPAFRSYMPTIDIALGRVRAMPQDANAGAYYKVAGELRAFAEDYAGAAQLLGEAAELFKTEEEEKVASMIVHCVELKDFCERQLKQQQAAASAQGGQPSEGDAGAGAPAAAG</sequence>
<accession>A0A7S2ISE5</accession>
<feature type="region of interest" description="Disordered" evidence="1">
    <location>
        <begin position="200"/>
        <end position="225"/>
    </location>
</feature>
<evidence type="ECO:0008006" key="3">
    <source>
        <dbReference type="Google" id="ProtNLM"/>
    </source>
</evidence>
<organism evidence="2">
    <name type="scientific">Alexandrium andersonii</name>
    <dbReference type="NCBI Taxonomy" id="327968"/>
    <lineage>
        <taxon>Eukaryota</taxon>
        <taxon>Sar</taxon>
        <taxon>Alveolata</taxon>
        <taxon>Dinophyceae</taxon>
        <taxon>Gonyaulacales</taxon>
        <taxon>Pyrocystaceae</taxon>
        <taxon>Alexandrium</taxon>
    </lineage>
</organism>